<dbReference type="Gene3D" id="3.30.420.10">
    <property type="entry name" value="Ribonuclease H-like superfamily/Ribonuclease H"/>
    <property type="match status" value="1"/>
</dbReference>
<keyword evidence="3" id="KW-1185">Reference proteome</keyword>
<dbReference type="InterPro" id="IPR038717">
    <property type="entry name" value="Tc1-like_DDE_dom"/>
</dbReference>
<sequence length="189" mass="21290">MAARRKLWKAAQSFLDPESLVFIDETGVNTKMARLYGWAPVGERCRDSVPFGHWKTMTFIAGLRLTGMTAPWVLDGPMDGGAFRTYVQHILAPTLRRGDVVVLDNLPAHKVASIRETIANRRAQIFYLPPYSPDMNPIEMAFSKLKALLRQDPERTIDGLVERIGALLDRFPPTECANFFHAAGYQRSI</sequence>
<dbReference type="Pfam" id="PF13358">
    <property type="entry name" value="DDE_3"/>
    <property type="match status" value="1"/>
</dbReference>
<dbReference type="PANTHER" id="PTHR46564:SF1">
    <property type="entry name" value="TRANSPOSASE"/>
    <property type="match status" value="1"/>
</dbReference>
<protein>
    <submittedName>
        <fullName evidence="2">Transposase</fullName>
    </submittedName>
</protein>
<reference evidence="2 3" key="1">
    <citation type="submission" date="2020-08" db="EMBL/GenBank/DDBJ databases">
        <title>Genomic Encyclopedia of Type Strains, Phase IV (KMG-IV): sequencing the most valuable type-strain genomes for metagenomic binning, comparative biology and taxonomic classification.</title>
        <authorList>
            <person name="Goeker M."/>
        </authorList>
    </citation>
    <scope>NUCLEOTIDE SEQUENCE [LARGE SCALE GENOMIC DNA]</scope>
    <source>
        <strain evidence="2 3">DSM 17328</strain>
    </source>
</reference>
<dbReference type="PANTHER" id="PTHR46564">
    <property type="entry name" value="TRANSPOSASE"/>
    <property type="match status" value="1"/>
</dbReference>
<evidence type="ECO:0000259" key="1">
    <source>
        <dbReference type="Pfam" id="PF13358"/>
    </source>
</evidence>
<organism evidence="2 3">
    <name type="scientific">Sphingosinicella soli</name>
    <dbReference type="NCBI Taxonomy" id="333708"/>
    <lineage>
        <taxon>Bacteria</taxon>
        <taxon>Pseudomonadati</taxon>
        <taxon>Pseudomonadota</taxon>
        <taxon>Alphaproteobacteria</taxon>
        <taxon>Sphingomonadales</taxon>
        <taxon>Sphingosinicellaceae</taxon>
        <taxon>Sphingosinicella</taxon>
    </lineage>
</organism>
<name>A0A7W7F7T7_9SPHN</name>
<proteinExistence type="predicted"/>
<gene>
    <name evidence="2" type="ORF">GGQ98_002591</name>
</gene>
<dbReference type="GO" id="GO:0003676">
    <property type="term" value="F:nucleic acid binding"/>
    <property type="evidence" value="ECO:0007669"/>
    <property type="project" value="InterPro"/>
</dbReference>
<dbReference type="EMBL" id="JACHNZ010000031">
    <property type="protein sequence ID" value="MBB4632962.1"/>
    <property type="molecule type" value="Genomic_DNA"/>
</dbReference>
<dbReference type="NCBIfam" id="NF033545">
    <property type="entry name" value="transpos_IS630"/>
    <property type="match status" value="1"/>
</dbReference>
<accession>A0A7W7F7T7</accession>
<dbReference type="InterPro" id="IPR047655">
    <property type="entry name" value="Transpos_IS630-like"/>
</dbReference>
<comment type="caution">
    <text evidence="2">The sequence shown here is derived from an EMBL/GenBank/DDBJ whole genome shotgun (WGS) entry which is preliminary data.</text>
</comment>
<evidence type="ECO:0000313" key="3">
    <source>
        <dbReference type="Proteomes" id="UP000566324"/>
    </source>
</evidence>
<dbReference type="AlphaFoldDB" id="A0A7W7F7T7"/>
<feature type="domain" description="Tc1-like transposase DDE" evidence="1">
    <location>
        <begin position="20"/>
        <end position="151"/>
    </location>
</feature>
<evidence type="ECO:0000313" key="2">
    <source>
        <dbReference type="EMBL" id="MBB4632962.1"/>
    </source>
</evidence>
<dbReference type="InterPro" id="IPR036397">
    <property type="entry name" value="RNaseH_sf"/>
</dbReference>
<dbReference type="Proteomes" id="UP000566324">
    <property type="component" value="Unassembled WGS sequence"/>
</dbReference>